<name>A0ACD3AP54_9AGAR</name>
<protein>
    <submittedName>
        <fullName evidence="1">Uncharacterized protein</fullName>
    </submittedName>
</protein>
<gene>
    <name evidence="1" type="ORF">BDN72DRAFT_770616</name>
</gene>
<feature type="non-terminal residue" evidence="1">
    <location>
        <position position="113"/>
    </location>
</feature>
<evidence type="ECO:0000313" key="2">
    <source>
        <dbReference type="Proteomes" id="UP000308600"/>
    </source>
</evidence>
<reference evidence="1 2" key="1">
    <citation type="journal article" date="2019" name="Nat. Ecol. Evol.">
        <title>Megaphylogeny resolves global patterns of mushroom evolution.</title>
        <authorList>
            <person name="Varga T."/>
            <person name="Krizsan K."/>
            <person name="Foldi C."/>
            <person name="Dima B."/>
            <person name="Sanchez-Garcia M."/>
            <person name="Sanchez-Ramirez S."/>
            <person name="Szollosi G.J."/>
            <person name="Szarkandi J.G."/>
            <person name="Papp V."/>
            <person name="Albert L."/>
            <person name="Andreopoulos W."/>
            <person name="Angelini C."/>
            <person name="Antonin V."/>
            <person name="Barry K.W."/>
            <person name="Bougher N.L."/>
            <person name="Buchanan P."/>
            <person name="Buyck B."/>
            <person name="Bense V."/>
            <person name="Catcheside P."/>
            <person name="Chovatia M."/>
            <person name="Cooper J."/>
            <person name="Damon W."/>
            <person name="Desjardin D."/>
            <person name="Finy P."/>
            <person name="Geml J."/>
            <person name="Haridas S."/>
            <person name="Hughes K."/>
            <person name="Justo A."/>
            <person name="Karasinski D."/>
            <person name="Kautmanova I."/>
            <person name="Kiss B."/>
            <person name="Kocsube S."/>
            <person name="Kotiranta H."/>
            <person name="LaButti K.M."/>
            <person name="Lechner B.E."/>
            <person name="Liimatainen K."/>
            <person name="Lipzen A."/>
            <person name="Lukacs Z."/>
            <person name="Mihaltcheva S."/>
            <person name="Morgado L.N."/>
            <person name="Niskanen T."/>
            <person name="Noordeloos M.E."/>
            <person name="Ohm R.A."/>
            <person name="Ortiz-Santana B."/>
            <person name="Ovrebo C."/>
            <person name="Racz N."/>
            <person name="Riley R."/>
            <person name="Savchenko A."/>
            <person name="Shiryaev A."/>
            <person name="Soop K."/>
            <person name="Spirin V."/>
            <person name="Szebenyi C."/>
            <person name="Tomsovsky M."/>
            <person name="Tulloss R.E."/>
            <person name="Uehling J."/>
            <person name="Grigoriev I.V."/>
            <person name="Vagvolgyi C."/>
            <person name="Papp T."/>
            <person name="Martin F.M."/>
            <person name="Miettinen O."/>
            <person name="Hibbett D.S."/>
            <person name="Nagy L.G."/>
        </authorList>
    </citation>
    <scope>NUCLEOTIDE SEQUENCE [LARGE SCALE GENOMIC DNA]</scope>
    <source>
        <strain evidence="1 2">NL-1719</strain>
    </source>
</reference>
<proteinExistence type="predicted"/>
<sequence length="113" mass="13064">MSSTTARTHFPPTALDAQHKIDEEISRLEAQLLALKLKRNTLSPISQLHPEILLEIFLLVRTSSKKYSRGKASLRLTWVSHAWRELALNTSNLWALIDFHHPEWLQEAVSRTR</sequence>
<evidence type="ECO:0000313" key="1">
    <source>
        <dbReference type="EMBL" id="TFK67498.1"/>
    </source>
</evidence>
<keyword evidence="2" id="KW-1185">Reference proteome</keyword>
<organism evidence="1 2">
    <name type="scientific">Pluteus cervinus</name>
    <dbReference type="NCBI Taxonomy" id="181527"/>
    <lineage>
        <taxon>Eukaryota</taxon>
        <taxon>Fungi</taxon>
        <taxon>Dikarya</taxon>
        <taxon>Basidiomycota</taxon>
        <taxon>Agaricomycotina</taxon>
        <taxon>Agaricomycetes</taxon>
        <taxon>Agaricomycetidae</taxon>
        <taxon>Agaricales</taxon>
        <taxon>Pluteineae</taxon>
        <taxon>Pluteaceae</taxon>
        <taxon>Pluteus</taxon>
    </lineage>
</organism>
<accession>A0ACD3AP54</accession>
<dbReference type="Proteomes" id="UP000308600">
    <property type="component" value="Unassembled WGS sequence"/>
</dbReference>
<dbReference type="EMBL" id="ML208374">
    <property type="protein sequence ID" value="TFK67498.1"/>
    <property type="molecule type" value="Genomic_DNA"/>
</dbReference>